<name>A0AAW2YXC1_9EUKA</name>
<feature type="transmembrane region" description="Helical" evidence="1">
    <location>
        <begin position="124"/>
        <end position="146"/>
    </location>
</feature>
<protein>
    <submittedName>
        <fullName evidence="2">K(+)/H(+) antiporter NhaP</fullName>
    </submittedName>
</protein>
<proteinExistence type="predicted"/>
<keyword evidence="3" id="KW-1185">Reference proteome</keyword>
<dbReference type="Proteomes" id="UP001431209">
    <property type="component" value="Unassembled WGS sequence"/>
</dbReference>
<dbReference type="EMBL" id="JAOPGA020000791">
    <property type="protein sequence ID" value="KAL0481780.1"/>
    <property type="molecule type" value="Genomic_DNA"/>
</dbReference>
<sequence length="210" mass="23668">MQQDLVAAQLLELNIHGLTIDTNCKRAKAPRSKVPYLVSLILFTVFECMVVGASIRIIYEYYHKSYYNVEGVSIIDQRVWQKNNDKNIPFYFSILSLSCGVLSVLSIPLGMYIIYLRNGLKKKLLIASFLMIIFASMPLQTISYLVPMITVPLFGFTAAFYPIMLVTSLVMSAVISSVYSLVLREAMNNTANQKIEIIYSDSTHSEISPV</sequence>
<keyword evidence="1" id="KW-1133">Transmembrane helix</keyword>
<gene>
    <name evidence="2" type="ORF">AKO1_012440</name>
</gene>
<reference evidence="2 3" key="1">
    <citation type="submission" date="2024-03" db="EMBL/GenBank/DDBJ databases">
        <title>The Acrasis kona genome and developmental transcriptomes reveal deep origins of eukaryotic multicellular pathways.</title>
        <authorList>
            <person name="Sheikh S."/>
            <person name="Fu C.-J."/>
            <person name="Brown M.W."/>
            <person name="Baldauf S.L."/>
        </authorList>
    </citation>
    <scope>NUCLEOTIDE SEQUENCE [LARGE SCALE GENOMIC DNA]</scope>
    <source>
        <strain evidence="2 3">ATCC MYA-3509</strain>
    </source>
</reference>
<evidence type="ECO:0000313" key="3">
    <source>
        <dbReference type="Proteomes" id="UP001431209"/>
    </source>
</evidence>
<keyword evidence="1" id="KW-0472">Membrane</keyword>
<feature type="transmembrane region" description="Helical" evidence="1">
    <location>
        <begin position="90"/>
        <end position="115"/>
    </location>
</feature>
<evidence type="ECO:0000256" key="1">
    <source>
        <dbReference type="SAM" id="Phobius"/>
    </source>
</evidence>
<comment type="caution">
    <text evidence="2">The sequence shown here is derived from an EMBL/GenBank/DDBJ whole genome shotgun (WGS) entry which is preliminary data.</text>
</comment>
<feature type="transmembrane region" description="Helical" evidence="1">
    <location>
        <begin position="158"/>
        <end position="182"/>
    </location>
</feature>
<dbReference type="AlphaFoldDB" id="A0AAW2YXC1"/>
<accession>A0AAW2YXC1</accession>
<feature type="transmembrane region" description="Helical" evidence="1">
    <location>
        <begin position="36"/>
        <end position="59"/>
    </location>
</feature>
<organism evidence="2 3">
    <name type="scientific">Acrasis kona</name>
    <dbReference type="NCBI Taxonomy" id="1008807"/>
    <lineage>
        <taxon>Eukaryota</taxon>
        <taxon>Discoba</taxon>
        <taxon>Heterolobosea</taxon>
        <taxon>Tetramitia</taxon>
        <taxon>Eutetramitia</taxon>
        <taxon>Acrasidae</taxon>
        <taxon>Acrasis</taxon>
    </lineage>
</organism>
<keyword evidence="1" id="KW-0812">Transmembrane</keyword>
<evidence type="ECO:0000313" key="2">
    <source>
        <dbReference type="EMBL" id="KAL0481780.1"/>
    </source>
</evidence>